<dbReference type="Pfam" id="PF00530">
    <property type="entry name" value="SRCR"/>
    <property type="match status" value="2"/>
</dbReference>
<dbReference type="PROSITE" id="PS50948">
    <property type="entry name" value="PAN"/>
    <property type="match status" value="1"/>
</dbReference>
<dbReference type="Gene3D" id="2.40.20.10">
    <property type="entry name" value="Plasminogen Kringle 4"/>
    <property type="match status" value="1"/>
</dbReference>
<dbReference type="InterPro" id="IPR023415">
    <property type="entry name" value="LDLR_class-A_CS"/>
</dbReference>
<keyword evidence="3" id="KW-0378">Hydrolase</keyword>
<dbReference type="PRINTS" id="PR00261">
    <property type="entry name" value="LDLRECEPTOR"/>
</dbReference>
<dbReference type="OrthoDB" id="6020543at2759"/>
<evidence type="ECO:0000256" key="2">
    <source>
        <dbReference type="ARBA" id="ARBA00022670"/>
    </source>
</evidence>
<comment type="caution">
    <text evidence="9">Lacks conserved residue(s) required for the propagation of feature annotation.</text>
</comment>
<dbReference type="Pfam" id="PF00057">
    <property type="entry name" value="Ldl_recept_a"/>
    <property type="match status" value="3"/>
</dbReference>
<dbReference type="PRINTS" id="PR00258">
    <property type="entry name" value="SPERACTRCPTR"/>
</dbReference>
<keyword evidence="2" id="KW-0645">Protease</keyword>
<dbReference type="Gene3D" id="3.50.4.10">
    <property type="entry name" value="Hepatocyte Growth Factor"/>
    <property type="match status" value="1"/>
</dbReference>
<feature type="domain" description="SRCR" evidence="11">
    <location>
        <begin position="480"/>
        <end position="592"/>
    </location>
</feature>
<evidence type="ECO:0000256" key="1">
    <source>
        <dbReference type="ARBA" id="ARBA00022572"/>
    </source>
</evidence>
<dbReference type="InterPro" id="IPR038178">
    <property type="entry name" value="Kringle_sf"/>
</dbReference>
<evidence type="ECO:0000256" key="8">
    <source>
        <dbReference type="PROSITE-ProRule" id="PRU00124"/>
    </source>
</evidence>
<dbReference type="InterPro" id="IPR001190">
    <property type="entry name" value="SRCR"/>
</dbReference>
<dbReference type="InterPro" id="IPR013806">
    <property type="entry name" value="Kringle-like"/>
</dbReference>
<keyword evidence="14" id="KW-1185">Reference proteome</keyword>
<evidence type="ECO:0000256" key="4">
    <source>
        <dbReference type="ARBA" id="ARBA00022825"/>
    </source>
</evidence>
<dbReference type="SUPFAM" id="SSF56487">
    <property type="entry name" value="SRCR-like"/>
    <property type="match status" value="2"/>
</dbReference>
<keyword evidence="6" id="KW-0325">Glycoprotein</keyword>
<dbReference type="PANTHER" id="PTHR48071">
    <property type="entry name" value="SRCR DOMAIN-CONTAINING PROTEIN"/>
    <property type="match status" value="1"/>
</dbReference>
<dbReference type="PANTHER" id="PTHR48071:SF18">
    <property type="entry name" value="DELETED IN MALIGNANT BRAIN TUMORS 1 PROTEIN-RELATED"/>
    <property type="match status" value="1"/>
</dbReference>
<evidence type="ECO:0000259" key="10">
    <source>
        <dbReference type="PROSITE" id="PS50070"/>
    </source>
</evidence>
<organism evidence="13 14">
    <name type="scientific">Armadillidium nasatum</name>
    <dbReference type="NCBI Taxonomy" id="96803"/>
    <lineage>
        <taxon>Eukaryota</taxon>
        <taxon>Metazoa</taxon>
        <taxon>Ecdysozoa</taxon>
        <taxon>Arthropoda</taxon>
        <taxon>Crustacea</taxon>
        <taxon>Multicrustacea</taxon>
        <taxon>Malacostraca</taxon>
        <taxon>Eumalacostraca</taxon>
        <taxon>Peracarida</taxon>
        <taxon>Isopoda</taxon>
        <taxon>Oniscidea</taxon>
        <taxon>Crinocheta</taxon>
        <taxon>Armadillidiidae</taxon>
        <taxon>Armadillidium</taxon>
    </lineage>
</organism>
<keyword evidence="13" id="KW-0675">Receptor</keyword>
<feature type="disulfide bond" evidence="8">
    <location>
        <begin position="438"/>
        <end position="450"/>
    </location>
</feature>
<dbReference type="CDD" id="cd00112">
    <property type="entry name" value="LDLa"/>
    <property type="match status" value="3"/>
</dbReference>
<evidence type="ECO:0000259" key="12">
    <source>
        <dbReference type="PROSITE" id="PS50948"/>
    </source>
</evidence>
<feature type="disulfide bond" evidence="8">
    <location>
        <begin position="308"/>
        <end position="323"/>
    </location>
</feature>
<dbReference type="SUPFAM" id="SSF57424">
    <property type="entry name" value="LDL receptor-like module"/>
    <property type="match status" value="3"/>
</dbReference>
<proteinExistence type="predicted"/>
<feature type="disulfide bond" evidence="9">
    <location>
        <begin position="401"/>
        <end position="411"/>
    </location>
</feature>
<gene>
    <name evidence="13" type="primary">Ssc4d</name>
    <name evidence="13" type="ORF">Anas_01205</name>
</gene>
<dbReference type="InterPro" id="IPR000001">
    <property type="entry name" value="Kringle"/>
</dbReference>
<evidence type="ECO:0000256" key="5">
    <source>
        <dbReference type="ARBA" id="ARBA00023157"/>
    </source>
</evidence>
<dbReference type="SMART" id="SM00192">
    <property type="entry name" value="LDLa"/>
    <property type="match status" value="3"/>
</dbReference>
<feature type="disulfide bond" evidence="9">
    <location>
        <begin position="517"/>
        <end position="581"/>
    </location>
</feature>
<dbReference type="PROSITE" id="PS50068">
    <property type="entry name" value="LDLRA_2"/>
    <property type="match status" value="3"/>
</dbReference>
<feature type="disulfide bond" evidence="8">
    <location>
        <begin position="189"/>
        <end position="204"/>
    </location>
</feature>
<feature type="disulfide bond" evidence="8">
    <location>
        <begin position="296"/>
        <end position="314"/>
    </location>
</feature>
<dbReference type="PROSITE" id="PS01209">
    <property type="entry name" value="LDLRA_1"/>
    <property type="match status" value="2"/>
</dbReference>
<dbReference type="Gene3D" id="3.10.250.10">
    <property type="entry name" value="SRCR-like domain"/>
    <property type="match status" value="2"/>
</dbReference>
<dbReference type="CDD" id="cd00108">
    <property type="entry name" value="KR"/>
    <property type="match status" value="1"/>
</dbReference>
<dbReference type="SMART" id="SM00473">
    <property type="entry name" value="PAN_AP"/>
    <property type="match status" value="1"/>
</dbReference>
<dbReference type="GO" id="GO:0016020">
    <property type="term" value="C:membrane"/>
    <property type="evidence" value="ECO:0007669"/>
    <property type="project" value="InterPro"/>
</dbReference>
<feature type="domain" description="Apple" evidence="12">
    <location>
        <begin position="204"/>
        <end position="285"/>
    </location>
</feature>
<reference evidence="13 14" key="1">
    <citation type="journal article" date="2019" name="PLoS Biol.">
        <title>Sex chromosomes control vertical transmission of feminizing Wolbachia symbionts in an isopod.</title>
        <authorList>
            <person name="Becking T."/>
            <person name="Chebbi M.A."/>
            <person name="Giraud I."/>
            <person name="Moumen B."/>
            <person name="Laverre T."/>
            <person name="Caubet Y."/>
            <person name="Peccoud J."/>
            <person name="Gilbert C."/>
            <person name="Cordaux R."/>
        </authorList>
    </citation>
    <scope>NUCLEOTIDE SEQUENCE [LARGE SCALE GENOMIC DNA]</scope>
    <source>
        <strain evidence="13">ANa2</strain>
        <tissue evidence="13">Whole body excluding digestive tract and cuticle</tissue>
    </source>
</reference>
<dbReference type="Pfam" id="PF00024">
    <property type="entry name" value="PAN_1"/>
    <property type="match status" value="1"/>
</dbReference>
<feature type="domain" description="Kringle" evidence="10">
    <location>
        <begin position="83"/>
        <end position="156"/>
    </location>
</feature>
<dbReference type="PROSITE" id="PS50070">
    <property type="entry name" value="KRINGLE_2"/>
    <property type="match status" value="1"/>
</dbReference>
<protein>
    <submittedName>
        <fullName evidence="13">Scavenger receptor cysteine-rich domain-containing group B protein</fullName>
    </submittedName>
</protein>
<dbReference type="SUPFAM" id="SSF57440">
    <property type="entry name" value="Kringle-like"/>
    <property type="match status" value="1"/>
</dbReference>
<keyword evidence="4" id="KW-0720">Serine protease</keyword>
<evidence type="ECO:0000256" key="7">
    <source>
        <dbReference type="PROSITE-ProRule" id="PRU00121"/>
    </source>
</evidence>
<dbReference type="SMART" id="SM00130">
    <property type="entry name" value="KR"/>
    <property type="match status" value="1"/>
</dbReference>
<evidence type="ECO:0000256" key="6">
    <source>
        <dbReference type="ARBA" id="ARBA00023180"/>
    </source>
</evidence>
<dbReference type="FunFam" id="3.10.250.10:FF:000026">
    <property type="entry name" value="Tequila, isoform D"/>
    <property type="match status" value="1"/>
</dbReference>
<dbReference type="FunFam" id="3.10.250.10:FF:000011">
    <property type="entry name" value="Scavenger receptor class A member 5"/>
    <property type="match status" value="1"/>
</dbReference>
<evidence type="ECO:0000256" key="9">
    <source>
        <dbReference type="PROSITE-ProRule" id="PRU00196"/>
    </source>
</evidence>
<feature type="disulfide bond" evidence="8">
    <location>
        <begin position="177"/>
        <end position="195"/>
    </location>
</feature>
<evidence type="ECO:0000259" key="11">
    <source>
        <dbReference type="PROSITE" id="PS50287"/>
    </source>
</evidence>
<dbReference type="InterPro" id="IPR003609">
    <property type="entry name" value="Pan_app"/>
</dbReference>
<dbReference type="SMART" id="SM00202">
    <property type="entry name" value="SR"/>
    <property type="match status" value="2"/>
</dbReference>
<evidence type="ECO:0000313" key="13">
    <source>
        <dbReference type="EMBL" id="KAB7503491.1"/>
    </source>
</evidence>
<dbReference type="Proteomes" id="UP000326759">
    <property type="component" value="Unassembled WGS sequence"/>
</dbReference>
<feature type="disulfide bond" evidence="8">
    <location>
        <begin position="445"/>
        <end position="463"/>
    </location>
</feature>
<dbReference type="AlphaFoldDB" id="A0A5N5TA73"/>
<dbReference type="Pfam" id="PF00051">
    <property type="entry name" value="Kringle"/>
    <property type="match status" value="1"/>
</dbReference>
<dbReference type="PRINTS" id="PR00018">
    <property type="entry name" value="KRINGLE"/>
</dbReference>
<dbReference type="GO" id="GO:0008236">
    <property type="term" value="F:serine-type peptidase activity"/>
    <property type="evidence" value="ECO:0007669"/>
    <property type="project" value="UniProtKB-KW"/>
</dbReference>
<dbReference type="InterPro" id="IPR036055">
    <property type="entry name" value="LDL_receptor-like_sf"/>
</dbReference>
<feature type="disulfide bond" evidence="9">
    <location>
        <begin position="530"/>
        <end position="591"/>
    </location>
</feature>
<feature type="domain" description="SRCR" evidence="11">
    <location>
        <begin position="331"/>
        <end position="432"/>
    </location>
</feature>
<keyword evidence="5 9" id="KW-1015">Disulfide bond</keyword>
<evidence type="ECO:0000256" key="3">
    <source>
        <dbReference type="ARBA" id="ARBA00022801"/>
    </source>
</evidence>
<dbReference type="InterPro" id="IPR002172">
    <property type="entry name" value="LDrepeatLR_classA_rpt"/>
</dbReference>
<evidence type="ECO:0000313" key="14">
    <source>
        <dbReference type="Proteomes" id="UP000326759"/>
    </source>
</evidence>
<dbReference type="SUPFAM" id="SSF57414">
    <property type="entry name" value="Hairpin loop containing domain-like"/>
    <property type="match status" value="1"/>
</dbReference>
<name>A0A5N5TA73_9CRUS</name>
<dbReference type="EMBL" id="SEYY01005074">
    <property type="protein sequence ID" value="KAB7503491.1"/>
    <property type="molecule type" value="Genomic_DNA"/>
</dbReference>
<dbReference type="PROSITE" id="PS00420">
    <property type="entry name" value="SRCR_1"/>
    <property type="match status" value="1"/>
</dbReference>
<comment type="caution">
    <text evidence="13">The sequence shown here is derived from an EMBL/GenBank/DDBJ whole genome shotgun (WGS) entry which is preliminary data.</text>
</comment>
<dbReference type="GO" id="GO:0006508">
    <property type="term" value="P:proteolysis"/>
    <property type="evidence" value="ECO:0007669"/>
    <property type="project" value="UniProtKB-KW"/>
</dbReference>
<dbReference type="InterPro" id="IPR036772">
    <property type="entry name" value="SRCR-like_dom_sf"/>
</dbReference>
<dbReference type="PROSITE" id="PS50287">
    <property type="entry name" value="SRCR_2"/>
    <property type="match status" value="2"/>
</dbReference>
<dbReference type="Gene3D" id="4.10.400.10">
    <property type="entry name" value="Low-density Lipoprotein Receptor"/>
    <property type="match status" value="3"/>
</dbReference>
<accession>A0A5N5TA73</accession>
<feature type="disulfide bond" evidence="8">
    <location>
        <begin position="170"/>
        <end position="182"/>
    </location>
</feature>
<feature type="disulfide bond" evidence="9">
    <location>
        <begin position="561"/>
        <end position="571"/>
    </location>
</feature>
<sequence length="604" mass="67684">MSEDLKFTKWWPGWIGFPANDTPAVSEHPRIGGSEPECIILRDFYPLKDSWNEVHTAKYFFWKLGNCQEKLSFVCERDPLEIGCIVGRGETYHGLANITSSGKPCLTWQSVRTIIPQGMTLKKKLDGNYCSNPDGDDLPWCFIDGGTTEFCDIPRCPYKEPLQVEEASHCDPGKYRCRTGQCIHLEFVCDGLEDCPNGDEEEGCPDYTDIFEKHSGYMLNGSEVEKWLYTPKPTCAIRCVQAKNFVCYSYNYEESTSTCLLSKSNAGLVGGLTRDFKWEYHERIDLAPDCSSSFICLDFKCISKAKICDGRRDCAGGEDEKDCIDISTLKVRLTNGTGPHEGRVEIKVGGVWGEVCDDMWGIEDSHVVCKQLGYHKGARSFYTNSHFGNGEGLYLMDDLNCKGDEQNLALCNFGGWGKNDCEFGESAGVTCYLDNEVCSYNEWTCDNGRCIDFSFYCDQINDCGDNSDENPDLCMSPIEVRLIEDDEASGKSLVPPRNKPFEGRVELRYRGLWGTVCDDDVTVNEGHVLCRMLGWAGSVAIYKNNSFGVGTGPIWLDGLRCLGNELSVDTCHHERWGSTNCDHTEDLGVKCTANPLKAEVRKRI</sequence>
<keyword evidence="1 7" id="KW-0420">Kringle</keyword>